<keyword evidence="4" id="KW-1185">Reference proteome</keyword>
<feature type="region of interest" description="Disordered" evidence="1">
    <location>
        <begin position="1"/>
        <end position="22"/>
    </location>
</feature>
<reference evidence="4" key="1">
    <citation type="submission" date="2016-10" db="EMBL/GenBank/DDBJ databases">
        <authorList>
            <person name="Varghese N."/>
            <person name="Submissions S."/>
        </authorList>
    </citation>
    <scope>NUCLEOTIDE SEQUENCE [LARGE SCALE GENOMIC DNA]</scope>
    <source>
        <strain evidence="4">DSM 25055</strain>
    </source>
</reference>
<organism evidence="3 4">
    <name type="scientific">Natrinema salaciae</name>
    <dbReference type="NCBI Taxonomy" id="1186196"/>
    <lineage>
        <taxon>Archaea</taxon>
        <taxon>Methanobacteriati</taxon>
        <taxon>Methanobacteriota</taxon>
        <taxon>Stenosarchaea group</taxon>
        <taxon>Halobacteria</taxon>
        <taxon>Halobacteriales</taxon>
        <taxon>Natrialbaceae</taxon>
        <taxon>Natrinema</taxon>
    </lineage>
</organism>
<feature type="domain" description="Halobacterial output" evidence="2">
    <location>
        <begin position="23"/>
        <end position="96"/>
    </location>
</feature>
<evidence type="ECO:0000259" key="2">
    <source>
        <dbReference type="Pfam" id="PF18545"/>
    </source>
</evidence>
<evidence type="ECO:0000256" key="1">
    <source>
        <dbReference type="SAM" id="MobiDB-lite"/>
    </source>
</evidence>
<gene>
    <name evidence="3" type="ORF">SAMN04489841_0963</name>
</gene>
<evidence type="ECO:0000313" key="3">
    <source>
        <dbReference type="EMBL" id="SEP96642.1"/>
    </source>
</evidence>
<evidence type="ECO:0000313" key="4">
    <source>
        <dbReference type="Proteomes" id="UP000199114"/>
    </source>
</evidence>
<dbReference type="Pfam" id="PF18545">
    <property type="entry name" value="HalOD1"/>
    <property type="match status" value="1"/>
</dbReference>
<protein>
    <recommendedName>
        <fullName evidence="2">Halobacterial output domain-containing protein</fullName>
    </recommendedName>
</protein>
<dbReference type="RefSeq" id="WP_090614110.1">
    <property type="nucleotide sequence ID" value="NZ_FOFD01000001.1"/>
</dbReference>
<sequence>MPGPDRDPLDERPILAERTHDETTPASIAVVYAVAAALDTDPLECSTERGFTLYDHLDPEALDALVTDDRRGGTVTVELELNDHLLRVTDTGRIRVFGPDDSDSSADSE</sequence>
<accession>A0A1H9C686</accession>
<dbReference type="AlphaFoldDB" id="A0A1H9C686"/>
<name>A0A1H9C686_9EURY</name>
<dbReference type="OrthoDB" id="271604at2157"/>
<dbReference type="EMBL" id="FOFD01000001">
    <property type="protein sequence ID" value="SEP96642.1"/>
    <property type="molecule type" value="Genomic_DNA"/>
</dbReference>
<dbReference type="InterPro" id="IPR040624">
    <property type="entry name" value="HalOD1"/>
</dbReference>
<dbReference type="Proteomes" id="UP000199114">
    <property type="component" value="Unassembled WGS sequence"/>
</dbReference>
<proteinExistence type="predicted"/>